<feature type="region of interest" description="Disordered" evidence="1">
    <location>
        <begin position="1"/>
        <end position="45"/>
    </location>
</feature>
<dbReference type="EMBL" id="JAHWGI010000723">
    <property type="protein sequence ID" value="KAK3917464.1"/>
    <property type="molecule type" value="Genomic_DNA"/>
</dbReference>
<keyword evidence="3" id="KW-1185">Reference proteome</keyword>
<dbReference type="AlphaFoldDB" id="A0AAE1LG41"/>
<evidence type="ECO:0000313" key="2">
    <source>
        <dbReference type="EMBL" id="KAK3917464.1"/>
    </source>
</evidence>
<name>A0AAE1LG41_9NEOP</name>
<gene>
    <name evidence="2" type="ORF">KUF71_006995</name>
</gene>
<evidence type="ECO:0000313" key="3">
    <source>
        <dbReference type="Proteomes" id="UP001219518"/>
    </source>
</evidence>
<proteinExistence type="predicted"/>
<evidence type="ECO:0000256" key="1">
    <source>
        <dbReference type="SAM" id="MobiDB-lite"/>
    </source>
</evidence>
<reference evidence="2" key="2">
    <citation type="journal article" date="2023" name="BMC Genomics">
        <title>Pest status, molecular evolution, and epigenetic factors derived from the genome assembly of Frankliniella fusca, a thysanopteran phytovirus vector.</title>
        <authorList>
            <person name="Catto M.A."/>
            <person name="Labadie P.E."/>
            <person name="Jacobson A.L."/>
            <person name="Kennedy G.G."/>
            <person name="Srinivasan R."/>
            <person name="Hunt B.G."/>
        </authorList>
    </citation>
    <scope>NUCLEOTIDE SEQUENCE</scope>
    <source>
        <strain evidence="2">PL_HMW_Pooled</strain>
    </source>
</reference>
<reference evidence="2" key="1">
    <citation type="submission" date="2021-07" db="EMBL/GenBank/DDBJ databases">
        <authorList>
            <person name="Catto M.A."/>
            <person name="Jacobson A."/>
            <person name="Kennedy G."/>
            <person name="Labadie P."/>
            <person name="Hunt B.G."/>
            <person name="Srinivasan R."/>
        </authorList>
    </citation>
    <scope>NUCLEOTIDE SEQUENCE</scope>
    <source>
        <strain evidence="2">PL_HMW_Pooled</strain>
        <tissue evidence="2">Head</tissue>
    </source>
</reference>
<dbReference type="Proteomes" id="UP001219518">
    <property type="component" value="Unassembled WGS sequence"/>
</dbReference>
<organism evidence="2 3">
    <name type="scientific">Frankliniella fusca</name>
    <dbReference type="NCBI Taxonomy" id="407009"/>
    <lineage>
        <taxon>Eukaryota</taxon>
        <taxon>Metazoa</taxon>
        <taxon>Ecdysozoa</taxon>
        <taxon>Arthropoda</taxon>
        <taxon>Hexapoda</taxon>
        <taxon>Insecta</taxon>
        <taxon>Pterygota</taxon>
        <taxon>Neoptera</taxon>
        <taxon>Paraneoptera</taxon>
        <taxon>Thysanoptera</taxon>
        <taxon>Terebrantia</taxon>
        <taxon>Thripoidea</taxon>
        <taxon>Thripidae</taxon>
        <taxon>Frankliniella</taxon>
    </lineage>
</organism>
<accession>A0AAE1LG41</accession>
<comment type="caution">
    <text evidence="2">The sequence shown here is derived from an EMBL/GenBank/DDBJ whole genome shotgun (WGS) entry which is preliminary data.</text>
</comment>
<sequence>MARAARVRNMARSAARLNPARHQSLEQQHHQQQPQQQQQYRQHQQQQRVHAVCVEDLLRGVSPHLQRTYRIYLGLTVK</sequence>
<feature type="compositionally biased region" description="Low complexity" evidence="1">
    <location>
        <begin position="30"/>
        <end position="45"/>
    </location>
</feature>
<protein>
    <submittedName>
        <fullName evidence="2">Protein-methionine sulfoxide oxidase mical3a</fullName>
    </submittedName>
</protein>
<feature type="compositionally biased region" description="Low complexity" evidence="1">
    <location>
        <begin position="1"/>
        <end position="16"/>
    </location>
</feature>